<feature type="repeat" description="WD" evidence="5">
    <location>
        <begin position="617"/>
        <end position="658"/>
    </location>
</feature>
<gene>
    <name evidence="9" type="primary">pknA</name>
    <name evidence="9" type="ORF">Pla133_12810</name>
</gene>
<dbReference type="SMART" id="SM00320">
    <property type="entry name" value="WD40"/>
    <property type="match status" value="10"/>
</dbReference>
<dbReference type="InterPro" id="IPR011047">
    <property type="entry name" value="Quinoprotein_ADH-like_sf"/>
</dbReference>
<feature type="repeat" description="WD" evidence="5">
    <location>
        <begin position="659"/>
        <end position="700"/>
    </location>
</feature>
<accession>A0A518BGW4</accession>
<dbReference type="GO" id="GO:0004674">
    <property type="term" value="F:protein serine/threonine kinase activity"/>
    <property type="evidence" value="ECO:0007669"/>
    <property type="project" value="UniProtKB-EC"/>
</dbReference>
<organism evidence="9 10">
    <name type="scientific">Engelhardtia mirabilis</name>
    <dbReference type="NCBI Taxonomy" id="2528011"/>
    <lineage>
        <taxon>Bacteria</taxon>
        <taxon>Pseudomonadati</taxon>
        <taxon>Planctomycetota</taxon>
        <taxon>Planctomycetia</taxon>
        <taxon>Planctomycetia incertae sedis</taxon>
        <taxon>Engelhardtia</taxon>
    </lineage>
</organism>
<dbReference type="PROSITE" id="PS50294">
    <property type="entry name" value="WD_REPEATS_REGION"/>
    <property type="match status" value="3"/>
</dbReference>
<keyword evidence="2" id="KW-0677">Repeat</keyword>
<reference evidence="9 10" key="1">
    <citation type="submission" date="2019-02" db="EMBL/GenBank/DDBJ databases">
        <title>Deep-cultivation of Planctomycetes and their phenomic and genomic characterization uncovers novel biology.</title>
        <authorList>
            <person name="Wiegand S."/>
            <person name="Jogler M."/>
            <person name="Boedeker C."/>
            <person name="Pinto D."/>
            <person name="Vollmers J."/>
            <person name="Rivas-Marin E."/>
            <person name="Kohn T."/>
            <person name="Peeters S.H."/>
            <person name="Heuer A."/>
            <person name="Rast P."/>
            <person name="Oberbeckmann S."/>
            <person name="Bunk B."/>
            <person name="Jeske O."/>
            <person name="Meyerdierks A."/>
            <person name="Storesund J.E."/>
            <person name="Kallscheuer N."/>
            <person name="Luecker S."/>
            <person name="Lage O.M."/>
            <person name="Pohl T."/>
            <person name="Merkel B.J."/>
            <person name="Hornburger P."/>
            <person name="Mueller R.-W."/>
            <person name="Bruemmer F."/>
            <person name="Labrenz M."/>
            <person name="Spormann A.M."/>
            <person name="Op den Camp H."/>
            <person name="Overmann J."/>
            <person name="Amann R."/>
            <person name="Jetten M.S.M."/>
            <person name="Mascher T."/>
            <person name="Medema M.H."/>
            <person name="Devos D.P."/>
            <person name="Kaster A.-K."/>
            <person name="Ovreas L."/>
            <person name="Rohde M."/>
            <person name="Galperin M.Y."/>
            <person name="Jogler C."/>
        </authorList>
    </citation>
    <scope>NUCLEOTIDE SEQUENCE [LARGE SCALE GENOMIC DNA]</scope>
    <source>
        <strain evidence="9 10">Pla133</strain>
    </source>
</reference>
<dbReference type="PANTHER" id="PTHR19848:SF8">
    <property type="entry name" value="F-BOX AND WD REPEAT DOMAIN CONTAINING 7"/>
    <property type="match status" value="1"/>
</dbReference>
<keyword evidence="9" id="KW-0808">Transferase</keyword>
<keyword evidence="4 6" id="KW-0067">ATP-binding</keyword>
<name>A0A518BGW4_9BACT</name>
<dbReference type="EMBL" id="CP036287">
    <property type="protein sequence ID" value="QDU66215.1"/>
    <property type="molecule type" value="Genomic_DNA"/>
</dbReference>
<keyword evidence="1 5" id="KW-0853">WD repeat</keyword>
<dbReference type="Pfam" id="PF00400">
    <property type="entry name" value="WD40"/>
    <property type="match status" value="3"/>
</dbReference>
<dbReference type="SUPFAM" id="SSF50978">
    <property type="entry name" value="WD40 repeat-like"/>
    <property type="match status" value="1"/>
</dbReference>
<sequence length="1081" mass="116334">MEARPRPDWTRIEPLLERCLGLAEAERAAFLRAEARPDEAHEVLRLIAMERRADAQERLLPPTAEVLVGALDSVESASPGTCLGPWRLIERVGEGGMGVVWRGERADGAFSMRVAVKLLKISLGLADRELRFDAELRILAALEHPGIARLLDGGRSEDGTRYLVLEFVDGDPIDTWCDRRRLALDDRIRLFLGVCDAVQHAHERGVLHRDLKPGNVLVGADGSPRLVDFGIAKVVGEVGQIEGLESPGVTRTGQRLYTPRYASPEQVRGEPTSAPADVYSLGVLLYELLTGYAPCPAKGSSQFALERATLEEDPARPSTVIEASGHDEPPWVVRGLPDRRSLRARLTGDLDWILLAALRKEPDRRYATVGDFADDLRRHLAREPVAARPESRVYRARRFVERHRGLTAGTAATILALGAGLLVALVLYRDALRARATEARTAYRASLVAAEGELQRSAAGVAAAALGDASPELRGWEWRHLSTRADRSLHRWTGIVTSEVSSGVAVSPDGARLAVALAHDRLEWIDLESGRREEALELSVAGGAAWRPDGGELAVGGQGQVSLVDPVRRSVVGTIAVPDTLSVDVVYAPTEPHLAWGSYDGTVAVHDLERNVELARWQAHGRGQLTLRYSPTGHRLASASWDGDVKVWEAASGRHLATLRGHERWVTGLDWTQDGERIATSSLDGTVGVWDADSGALLVRERLHRGGVSDVAVLPGDTEAISVGYGGQVLRWMLDSGKQVTSLIGHTGLVQHVAVDGVRGRLVTAGTDGVRCWSLLDEDVPTRSSCEYSKALVLSPDGTEVAITGGDGRIRRWTSAGEPLEWSDLPPSTGGAVGHRATLGWGVDGLVSLSLERDAYELRRVEDGTALARVARSTNADRAIAVAPVPASPLLAVFGADALLVDLRSGRRTELVDEGGQALSTSGVVAMRPDGGELAASRSGQVLRWSLPSGAYLGQWEACRDREHGAVTALAYEPGSGRLVAGCSDGSAEGFLAIWEPDTDGPPSRVPIAAQLRSLAFHPQEQRLFVGQQNGDIRVLESQRLETLVLLRGHSGPVGALRFTPDGDTLVSCGGEGTVRFWTAD</sequence>
<dbReference type="InterPro" id="IPR036322">
    <property type="entry name" value="WD40_repeat_dom_sf"/>
</dbReference>
<feature type="repeat" description="WD" evidence="5">
    <location>
        <begin position="1047"/>
        <end position="1081"/>
    </location>
</feature>
<dbReference type="SMART" id="SM00220">
    <property type="entry name" value="S_TKc"/>
    <property type="match status" value="1"/>
</dbReference>
<dbReference type="RefSeq" id="WP_419192182.1">
    <property type="nucleotide sequence ID" value="NZ_CP036287.1"/>
</dbReference>
<evidence type="ECO:0000256" key="3">
    <source>
        <dbReference type="ARBA" id="ARBA00022741"/>
    </source>
</evidence>
<protein>
    <submittedName>
        <fullName evidence="9">Serine/threonine-protein kinase PknA</fullName>
        <ecNumber evidence="9">2.7.11.1</ecNumber>
    </submittedName>
</protein>
<dbReference type="SUPFAM" id="SSF56112">
    <property type="entry name" value="Protein kinase-like (PK-like)"/>
    <property type="match status" value="1"/>
</dbReference>
<evidence type="ECO:0000256" key="1">
    <source>
        <dbReference type="ARBA" id="ARBA00022574"/>
    </source>
</evidence>
<evidence type="ECO:0000256" key="4">
    <source>
        <dbReference type="ARBA" id="ARBA00022840"/>
    </source>
</evidence>
<dbReference type="InterPro" id="IPR019775">
    <property type="entry name" value="WD40_repeat_CS"/>
</dbReference>
<evidence type="ECO:0000313" key="9">
    <source>
        <dbReference type="EMBL" id="QDU66215.1"/>
    </source>
</evidence>
<dbReference type="InterPro" id="IPR008271">
    <property type="entry name" value="Ser/Thr_kinase_AS"/>
</dbReference>
<evidence type="ECO:0000256" key="5">
    <source>
        <dbReference type="PROSITE-ProRule" id="PRU00221"/>
    </source>
</evidence>
<dbReference type="AlphaFoldDB" id="A0A518BGW4"/>
<feature type="binding site" evidence="6">
    <location>
        <position position="117"/>
    </location>
    <ligand>
        <name>ATP</name>
        <dbReference type="ChEBI" id="CHEBI:30616"/>
    </ligand>
</feature>
<evidence type="ECO:0000256" key="7">
    <source>
        <dbReference type="SAM" id="Phobius"/>
    </source>
</evidence>
<dbReference type="InterPro" id="IPR000719">
    <property type="entry name" value="Prot_kinase_dom"/>
</dbReference>
<feature type="domain" description="Protein kinase" evidence="8">
    <location>
        <begin position="86"/>
        <end position="382"/>
    </location>
</feature>
<dbReference type="EC" id="2.7.11.1" evidence="9"/>
<keyword evidence="3 6" id="KW-0547">Nucleotide-binding</keyword>
<dbReference type="Gene3D" id="3.30.200.20">
    <property type="entry name" value="Phosphorylase Kinase, domain 1"/>
    <property type="match status" value="1"/>
</dbReference>
<dbReference type="InterPro" id="IPR017441">
    <property type="entry name" value="Protein_kinase_ATP_BS"/>
</dbReference>
<proteinExistence type="predicted"/>
<dbReference type="Gene3D" id="1.10.510.10">
    <property type="entry name" value="Transferase(Phosphotransferase) domain 1"/>
    <property type="match status" value="1"/>
</dbReference>
<keyword evidence="7" id="KW-0472">Membrane</keyword>
<evidence type="ECO:0000313" key="10">
    <source>
        <dbReference type="Proteomes" id="UP000316921"/>
    </source>
</evidence>
<dbReference type="PROSITE" id="PS50011">
    <property type="entry name" value="PROTEIN_KINASE_DOM"/>
    <property type="match status" value="1"/>
</dbReference>
<dbReference type="PROSITE" id="PS00678">
    <property type="entry name" value="WD_REPEATS_1"/>
    <property type="match status" value="2"/>
</dbReference>
<dbReference type="GO" id="GO:0005524">
    <property type="term" value="F:ATP binding"/>
    <property type="evidence" value="ECO:0007669"/>
    <property type="project" value="UniProtKB-UniRule"/>
</dbReference>
<dbReference type="SUPFAM" id="SSF50998">
    <property type="entry name" value="Quinoprotein alcohol dehydrogenase-like"/>
    <property type="match status" value="1"/>
</dbReference>
<dbReference type="PROSITE" id="PS50082">
    <property type="entry name" value="WD_REPEATS_2"/>
    <property type="match status" value="3"/>
</dbReference>
<dbReference type="PROSITE" id="PS00107">
    <property type="entry name" value="PROTEIN_KINASE_ATP"/>
    <property type="match status" value="1"/>
</dbReference>
<dbReference type="CDD" id="cd00200">
    <property type="entry name" value="WD40"/>
    <property type="match status" value="1"/>
</dbReference>
<dbReference type="CDD" id="cd14014">
    <property type="entry name" value="STKc_PknB_like"/>
    <property type="match status" value="1"/>
</dbReference>
<keyword evidence="9" id="KW-0418">Kinase</keyword>
<keyword evidence="7" id="KW-0812">Transmembrane</keyword>
<keyword evidence="10" id="KW-1185">Reference proteome</keyword>
<evidence type="ECO:0000256" key="2">
    <source>
        <dbReference type="ARBA" id="ARBA00022737"/>
    </source>
</evidence>
<dbReference type="Gene3D" id="2.130.10.10">
    <property type="entry name" value="YVTN repeat-like/Quinoprotein amine dehydrogenase"/>
    <property type="match status" value="3"/>
</dbReference>
<dbReference type="InterPro" id="IPR015943">
    <property type="entry name" value="WD40/YVTN_repeat-like_dom_sf"/>
</dbReference>
<dbReference type="PROSITE" id="PS00108">
    <property type="entry name" value="PROTEIN_KINASE_ST"/>
    <property type="match status" value="1"/>
</dbReference>
<dbReference type="InterPro" id="IPR001680">
    <property type="entry name" value="WD40_rpt"/>
</dbReference>
<dbReference type="InterPro" id="IPR011009">
    <property type="entry name" value="Kinase-like_dom_sf"/>
</dbReference>
<feature type="transmembrane region" description="Helical" evidence="7">
    <location>
        <begin position="405"/>
        <end position="428"/>
    </location>
</feature>
<dbReference type="PANTHER" id="PTHR19848">
    <property type="entry name" value="WD40 REPEAT PROTEIN"/>
    <property type="match status" value="1"/>
</dbReference>
<dbReference type="Pfam" id="PF00069">
    <property type="entry name" value="Pkinase"/>
    <property type="match status" value="1"/>
</dbReference>
<evidence type="ECO:0000256" key="6">
    <source>
        <dbReference type="PROSITE-ProRule" id="PRU10141"/>
    </source>
</evidence>
<dbReference type="Proteomes" id="UP000316921">
    <property type="component" value="Chromosome"/>
</dbReference>
<dbReference type="KEGG" id="pbap:Pla133_12810"/>
<keyword evidence="7" id="KW-1133">Transmembrane helix</keyword>
<evidence type="ECO:0000259" key="8">
    <source>
        <dbReference type="PROSITE" id="PS50011"/>
    </source>
</evidence>